<dbReference type="Proteomes" id="UP000254518">
    <property type="component" value="Unassembled WGS sequence"/>
</dbReference>
<keyword evidence="3" id="KW-1185">Reference proteome</keyword>
<evidence type="ECO:0000313" key="3">
    <source>
        <dbReference type="Proteomes" id="UP000254518"/>
    </source>
</evidence>
<protein>
    <submittedName>
        <fullName evidence="2">F0F1-ATPase subunit (Ca2+/Mg2+ transporter)</fullName>
    </submittedName>
</protein>
<sequence>MMTNETPNKNNFNKWLVFMGIPFQMGIVIFAFTYLGMWLDEKYSGESSSFYTIILSLLSVFIALYNVIRQVKNINKNNE</sequence>
<dbReference type="RefSeq" id="WP_317048670.1">
    <property type="nucleotide sequence ID" value="NZ_QQBA01000004.1"/>
</dbReference>
<dbReference type="InterPro" id="IPR032820">
    <property type="entry name" value="ATPase_put"/>
</dbReference>
<feature type="transmembrane region" description="Helical" evidence="1">
    <location>
        <begin position="12"/>
        <end position="37"/>
    </location>
</feature>
<feature type="transmembrane region" description="Helical" evidence="1">
    <location>
        <begin position="49"/>
        <end position="68"/>
    </location>
</feature>
<name>A0ABX9HYC1_9FLAO</name>
<keyword evidence="1" id="KW-0472">Membrane</keyword>
<accession>A0ABX9HYC1</accession>
<evidence type="ECO:0000313" key="2">
    <source>
        <dbReference type="EMBL" id="RDI56468.1"/>
    </source>
</evidence>
<dbReference type="EMBL" id="QQBA01000004">
    <property type="protein sequence ID" value="RDI56468.1"/>
    <property type="molecule type" value="Genomic_DNA"/>
</dbReference>
<evidence type="ECO:0000256" key="1">
    <source>
        <dbReference type="SAM" id="Phobius"/>
    </source>
</evidence>
<gene>
    <name evidence="2" type="ORF">DFR66_10429</name>
</gene>
<proteinExistence type="predicted"/>
<organism evidence="2 3">
    <name type="scientific">Flavobacterium glaciei</name>
    <dbReference type="NCBI Taxonomy" id="386300"/>
    <lineage>
        <taxon>Bacteria</taxon>
        <taxon>Pseudomonadati</taxon>
        <taxon>Bacteroidota</taxon>
        <taxon>Flavobacteriia</taxon>
        <taxon>Flavobacteriales</taxon>
        <taxon>Flavobacteriaceae</taxon>
        <taxon>Flavobacterium</taxon>
    </lineage>
</organism>
<dbReference type="Pfam" id="PF09527">
    <property type="entry name" value="ATPase_gene1"/>
    <property type="match status" value="1"/>
</dbReference>
<keyword evidence="1" id="KW-0812">Transmembrane</keyword>
<comment type="caution">
    <text evidence="2">The sequence shown here is derived from an EMBL/GenBank/DDBJ whole genome shotgun (WGS) entry which is preliminary data.</text>
</comment>
<reference evidence="2 3" key="1">
    <citation type="submission" date="2018-07" db="EMBL/GenBank/DDBJ databases">
        <title>Genomic Encyclopedia of Type Strains, Phase IV (KMG-IV): sequencing the most valuable type-strain genomes for metagenomic binning, comparative biology and taxonomic classification.</title>
        <authorList>
            <person name="Goeker M."/>
        </authorList>
    </citation>
    <scope>NUCLEOTIDE SEQUENCE [LARGE SCALE GENOMIC DNA]</scope>
    <source>
        <strain evidence="2 3">DSM 19728</strain>
    </source>
</reference>
<keyword evidence="1" id="KW-1133">Transmembrane helix</keyword>